<dbReference type="AlphaFoldDB" id="A0AAW0LB87"/>
<name>A0AAW0LB87_QUESU</name>
<organism evidence="1 2">
    <name type="scientific">Quercus suber</name>
    <name type="common">Cork oak</name>
    <dbReference type="NCBI Taxonomy" id="58331"/>
    <lineage>
        <taxon>Eukaryota</taxon>
        <taxon>Viridiplantae</taxon>
        <taxon>Streptophyta</taxon>
        <taxon>Embryophyta</taxon>
        <taxon>Tracheophyta</taxon>
        <taxon>Spermatophyta</taxon>
        <taxon>Magnoliopsida</taxon>
        <taxon>eudicotyledons</taxon>
        <taxon>Gunneridae</taxon>
        <taxon>Pentapetalae</taxon>
        <taxon>rosids</taxon>
        <taxon>fabids</taxon>
        <taxon>Fagales</taxon>
        <taxon>Fagaceae</taxon>
        <taxon>Quercus</taxon>
    </lineage>
</organism>
<proteinExistence type="predicted"/>
<dbReference type="Proteomes" id="UP000237347">
    <property type="component" value="Unassembled WGS sequence"/>
</dbReference>
<evidence type="ECO:0000313" key="1">
    <source>
        <dbReference type="EMBL" id="KAK7848942.1"/>
    </source>
</evidence>
<keyword evidence="2" id="KW-1185">Reference proteome</keyword>
<accession>A0AAW0LB87</accession>
<dbReference type="EMBL" id="PKMF04000120">
    <property type="protein sequence ID" value="KAK7848942.1"/>
    <property type="molecule type" value="Genomic_DNA"/>
</dbReference>
<reference evidence="1 2" key="1">
    <citation type="journal article" date="2018" name="Sci. Data">
        <title>The draft genome sequence of cork oak.</title>
        <authorList>
            <person name="Ramos A.M."/>
            <person name="Usie A."/>
            <person name="Barbosa P."/>
            <person name="Barros P.M."/>
            <person name="Capote T."/>
            <person name="Chaves I."/>
            <person name="Simoes F."/>
            <person name="Abreu I."/>
            <person name="Carrasquinho I."/>
            <person name="Faro C."/>
            <person name="Guimaraes J.B."/>
            <person name="Mendonca D."/>
            <person name="Nobrega F."/>
            <person name="Rodrigues L."/>
            <person name="Saibo N.J.M."/>
            <person name="Varela M.C."/>
            <person name="Egas C."/>
            <person name="Matos J."/>
            <person name="Miguel C.M."/>
            <person name="Oliveira M.M."/>
            <person name="Ricardo C.P."/>
            <person name="Goncalves S."/>
        </authorList>
    </citation>
    <scope>NUCLEOTIDE SEQUENCE [LARGE SCALE GENOMIC DNA]</scope>
    <source>
        <strain evidence="2">cv. HL8</strain>
    </source>
</reference>
<sequence length="67" mass="7359">MTRYTLGLVFNSRMCSFPTLSHYESSPVMLAPWLSLSAPVLANGTSSFEKTHGEDLWSHTAANPDLS</sequence>
<gene>
    <name evidence="1" type="primary">ASMT_8</name>
    <name evidence="1" type="ORF">CFP56_003992</name>
</gene>
<comment type="caution">
    <text evidence="1">The sequence shown here is derived from an EMBL/GenBank/DDBJ whole genome shotgun (WGS) entry which is preliminary data.</text>
</comment>
<protein>
    <submittedName>
        <fullName evidence="1">Acetylserotonin o-methyltransferase</fullName>
    </submittedName>
</protein>
<evidence type="ECO:0000313" key="2">
    <source>
        <dbReference type="Proteomes" id="UP000237347"/>
    </source>
</evidence>